<dbReference type="EMBL" id="RBOJ01000096">
    <property type="protein sequence ID" value="RMM45030.1"/>
    <property type="molecule type" value="Genomic_DNA"/>
</dbReference>
<organism evidence="13 14">
    <name type="scientific">Pseudomonas corrugata</name>
    <dbReference type="NCBI Taxonomy" id="47879"/>
    <lineage>
        <taxon>Bacteria</taxon>
        <taxon>Pseudomonadati</taxon>
        <taxon>Pseudomonadota</taxon>
        <taxon>Gammaproteobacteria</taxon>
        <taxon>Pseudomonadales</taxon>
        <taxon>Pseudomonadaceae</taxon>
        <taxon>Pseudomonas</taxon>
    </lineage>
</organism>
<dbReference type="PANTHER" id="PTHR43099:SF5">
    <property type="entry name" value="HLYC_CORC FAMILY TRANSPORTER"/>
    <property type="match status" value="1"/>
</dbReference>
<dbReference type="PROSITE" id="PS51371">
    <property type="entry name" value="CBS"/>
    <property type="match status" value="2"/>
</dbReference>
<evidence type="ECO:0000259" key="12">
    <source>
        <dbReference type="PROSITE" id="PS51846"/>
    </source>
</evidence>
<dbReference type="InterPro" id="IPR036318">
    <property type="entry name" value="FAD-bd_PCMH-like_sf"/>
</dbReference>
<dbReference type="PANTHER" id="PTHR43099">
    <property type="entry name" value="UPF0053 PROTEIN YRKA"/>
    <property type="match status" value="1"/>
</dbReference>
<dbReference type="SMART" id="SM01091">
    <property type="entry name" value="CorC_HlyC"/>
    <property type="match status" value="1"/>
</dbReference>
<dbReference type="STRING" id="47879.AXG94_14875"/>
<dbReference type="SUPFAM" id="SSF54631">
    <property type="entry name" value="CBS-domain pair"/>
    <property type="match status" value="1"/>
</dbReference>
<dbReference type="GO" id="GO:0005886">
    <property type="term" value="C:plasma membrane"/>
    <property type="evidence" value="ECO:0007669"/>
    <property type="project" value="UniProtKB-SubCell"/>
</dbReference>
<keyword evidence="4" id="KW-0677">Repeat</keyword>
<evidence type="ECO:0000256" key="8">
    <source>
        <dbReference type="PROSITE-ProRule" id="PRU00703"/>
    </source>
</evidence>
<feature type="transmembrane region" description="Helical" evidence="10">
    <location>
        <begin position="92"/>
        <end position="112"/>
    </location>
</feature>
<evidence type="ECO:0000256" key="5">
    <source>
        <dbReference type="ARBA" id="ARBA00022989"/>
    </source>
</evidence>
<keyword evidence="3 9" id="KW-0812">Transmembrane</keyword>
<dbReference type="Proteomes" id="UP000270661">
    <property type="component" value="Unassembled WGS sequence"/>
</dbReference>
<evidence type="ECO:0000256" key="7">
    <source>
        <dbReference type="ARBA" id="ARBA00023136"/>
    </source>
</evidence>
<keyword evidence="7 9" id="KW-0472">Membrane</keyword>
<evidence type="ECO:0000256" key="10">
    <source>
        <dbReference type="SAM" id="Phobius"/>
    </source>
</evidence>
<dbReference type="AlphaFoldDB" id="A0A3M3E5U5"/>
<dbReference type="InterPro" id="IPR044751">
    <property type="entry name" value="Ion_transp-like_CBS"/>
</dbReference>
<keyword evidence="6 8" id="KW-0129">CBS domain</keyword>
<comment type="caution">
    <text evidence="13">The sequence shown here is derived from an EMBL/GenBank/DDBJ whole genome shotgun (WGS) entry which is preliminary data.</text>
</comment>
<feature type="transmembrane region" description="Helical" evidence="10">
    <location>
        <begin position="170"/>
        <end position="192"/>
    </location>
</feature>
<evidence type="ECO:0000256" key="6">
    <source>
        <dbReference type="ARBA" id="ARBA00023122"/>
    </source>
</evidence>
<dbReference type="Gene3D" id="3.10.580.10">
    <property type="entry name" value="CBS-domain"/>
    <property type="match status" value="1"/>
</dbReference>
<evidence type="ECO:0000313" key="13">
    <source>
        <dbReference type="EMBL" id="RMM45030.1"/>
    </source>
</evidence>
<keyword evidence="5 9" id="KW-1133">Transmembrane helix</keyword>
<feature type="domain" description="CBS" evidence="11">
    <location>
        <begin position="324"/>
        <end position="381"/>
    </location>
</feature>
<dbReference type="Gene3D" id="3.30.465.10">
    <property type="match status" value="1"/>
</dbReference>
<dbReference type="GO" id="GO:0050660">
    <property type="term" value="F:flavin adenine dinucleotide binding"/>
    <property type="evidence" value="ECO:0007669"/>
    <property type="project" value="InterPro"/>
</dbReference>
<reference evidence="13 14" key="1">
    <citation type="submission" date="2018-08" db="EMBL/GenBank/DDBJ databases">
        <title>Recombination of ecologically and evolutionarily significant loci maintains genetic cohesion in the Pseudomonas syringae species complex.</title>
        <authorList>
            <person name="Dillon M."/>
            <person name="Thakur S."/>
            <person name="Almeida R.N.D."/>
            <person name="Weir B.S."/>
            <person name="Guttman D.S."/>
        </authorList>
    </citation>
    <scope>NUCLEOTIDE SEQUENCE [LARGE SCALE GENOMIC DNA]</scope>
    <source>
        <strain evidence="13 14">NCPPB2445</strain>
    </source>
</reference>
<dbReference type="InterPro" id="IPR051676">
    <property type="entry name" value="UPF0053_domain"/>
</dbReference>
<feature type="domain" description="CBS" evidence="11">
    <location>
        <begin position="257"/>
        <end position="317"/>
    </location>
</feature>
<dbReference type="SMART" id="SM00116">
    <property type="entry name" value="CBS"/>
    <property type="match status" value="2"/>
</dbReference>
<dbReference type="PROSITE" id="PS51846">
    <property type="entry name" value="CNNM"/>
    <property type="match status" value="1"/>
</dbReference>
<dbReference type="SUPFAM" id="SSF56176">
    <property type="entry name" value="FAD-binding/transporter-associated domain-like"/>
    <property type="match status" value="1"/>
</dbReference>
<sequence length="468" mass="52579">MPAFSGPHSQLLQLLRNLQNSIMDPSPGLSLVTLFAEFGMILFALILVLLNGFFVAAEFAMVKLRSTRVEAIADQNGWRGHILRTVHSQLDAYLSACQLGITLASLGLGWVGEPAFAHILEPLLDLVGVQSPELIKGISFFTAFFIISYLHIVVGELAPKSWAIRKPELLSLWTAVPLYLFYWAMYPAIYLLNASANAILRIAGQGEPGPHHEHHYSREELKLILHSSRGQDPSDQGMRVLASAVEMGELEVVDWANSREDLVTLEFNAPLKEILALFRRHKFSRYPVYDSERQEFVGLLHIKDLLLELAALDHIPESFNLAELTRPLERVSRHMPLSQLLEQFRKGGSHFALVEEADGNIIGYLTMEDVLEVLVGDIQDEHRKTERGILAYQPGKLLVRGDTPLFKVERLLGIDLDHIEAETLAGLVYETLKRVPEEEEVLEVEGLRIIIKKMKGPKIILAKVLMLD</sequence>
<evidence type="ECO:0000256" key="3">
    <source>
        <dbReference type="ARBA" id="ARBA00022692"/>
    </source>
</evidence>
<dbReference type="InterPro" id="IPR046342">
    <property type="entry name" value="CBS_dom_sf"/>
</dbReference>
<dbReference type="InterPro" id="IPR005170">
    <property type="entry name" value="Transptr-assoc_dom"/>
</dbReference>
<keyword evidence="2" id="KW-1003">Cell membrane</keyword>
<dbReference type="Pfam" id="PF01595">
    <property type="entry name" value="CNNM"/>
    <property type="match status" value="1"/>
</dbReference>
<comment type="subcellular location">
    <subcellularLocation>
        <location evidence="1">Cell membrane</location>
        <topology evidence="1">Multi-pass membrane protein</topology>
    </subcellularLocation>
</comment>
<evidence type="ECO:0000256" key="9">
    <source>
        <dbReference type="PROSITE-ProRule" id="PRU01193"/>
    </source>
</evidence>
<evidence type="ECO:0000256" key="1">
    <source>
        <dbReference type="ARBA" id="ARBA00004651"/>
    </source>
</evidence>
<evidence type="ECO:0000259" key="11">
    <source>
        <dbReference type="PROSITE" id="PS51371"/>
    </source>
</evidence>
<dbReference type="InterPro" id="IPR016169">
    <property type="entry name" value="FAD-bd_PCMH_sub2"/>
</dbReference>
<dbReference type="CDD" id="cd04590">
    <property type="entry name" value="CBS_pair_CorC_HlyC_assoc"/>
    <property type="match status" value="1"/>
</dbReference>
<protein>
    <recommendedName>
        <fullName evidence="15">CBS domain-containing protein</fullName>
    </recommendedName>
</protein>
<feature type="transmembrane region" description="Helical" evidence="10">
    <location>
        <begin position="31"/>
        <end position="56"/>
    </location>
</feature>
<dbReference type="InterPro" id="IPR000644">
    <property type="entry name" value="CBS_dom"/>
</dbReference>
<name>A0A3M3E5U5_9PSED</name>
<dbReference type="Pfam" id="PF00571">
    <property type="entry name" value="CBS"/>
    <property type="match status" value="2"/>
</dbReference>
<evidence type="ECO:0000313" key="14">
    <source>
        <dbReference type="Proteomes" id="UP000270661"/>
    </source>
</evidence>
<evidence type="ECO:0008006" key="15">
    <source>
        <dbReference type="Google" id="ProtNLM"/>
    </source>
</evidence>
<keyword evidence="14" id="KW-1185">Reference proteome</keyword>
<proteinExistence type="predicted"/>
<evidence type="ECO:0000256" key="2">
    <source>
        <dbReference type="ARBA" id="ARBA00022475"/>
    </source>
</evidence>
<accession>A0A3M3E5U5</accession>
<dbReference type="Pfam" id="PF03471">
    <property type="entry name" value="CorC_HlyC"/>
    <property type="match status" value="1"/>
</dbReference>
<feature type="transmembrane region" description="Helical" evidence="10">
    <location>
        <begin position="138"/>
        <end position="158"/>
    </location>
</feature>
<dbReference type="InterPro" id="IPR002550">
    <property type="entry name" value="CNNM"/>
</dbReference>
<feature type="domain" description="CNNM transmembrane" evidence="12">
    <location>
        <begin position="33"/>
        <end position="238"/>
    </location>
</feature>
<evidence type="ECO:0000256" key="4">
    <source>
        <dbReference type="ARBA" id="ARBA00022737"/>
    </source>
</evidence>
<gene>
    <name evidence="13" type="ORF">ALQ77_04902</name>
</gene>